<evidence type="ECO:0000256" key="1">
    <source>
        <dbReference type="ARBA" id="ARBA00004141"/>
    </source>
</evidence>
<dbReference type="SUPFAM" id="SSF52540">
    <property type="entry name" value="P-loop containing nucleoside triphosphate hydrolases"/>
    <property type="match status" value="2"/>
</dbReference>
<evidence type="ECO:0000256" key="7">
    <source>
        <dbReference type="ARBA" id="ARBA00023136"/>
    </source>
</evidence>
<dbReference type="Gene3D" id="3.40.50.300">
    <property type="entry name" value="P-loop containing nucleotide triphosphate hydrolases"/>
    <property type="match status" value="2"/>
</dbReference>
<keyword evidence="6 9" id="KW-1133">Transmembrane helix</keyword>
<feature type="transmembrane region" description="Helical" evidence="9">
    <location>
        <begin position="831"/>
        <end position="859"/>
    </location>
</feature>
<dbReference type="InterPro" id="IPR011527">
    <property type="entry name" value="ABC1_TM_dom"/>
</dbReference>
<feature type="domain" description="ABC transporter" evidence="10">
    <location>
        <begin position="432"/>
        <end position="652"/>
    </location>
</feature>
<feature type="domain" description="ABC transporter" evidence="10">
    <location>
        <begin position="1034"/>
        <end position="1284"/>
    </location>
</feature>
<feature type="domain" description="ABC transmembrane type-1" evidence="11">
    <location>
        <begin position="712"/>
        <end position="989"/>
    </location>
</feature>
<protein>
    <submittedName>
        <fullName evidence="12">2-alkenal reductase</fullName>
    </submittedName>
</protein>
<evidence type="ECO:0000256" key="6">
    <source>
        <dbReference type="ARBA" id="ARBA00022989"/>
    </source>
</evidence>
<keyword evidence="2" id="KW-0813">Transport</keyword>
<dbReference type="PANTHER" id="PTHR24223:SF464">
    <property type="entry name" value="ABC-TYPE TRANSPORTER CICA"/>
    <property type="match status" value="1"/>
</dbReference>
<comment type="subcellular location">
    <subcellularLocation>
        <location evidence="1">Membrane</location>
        <topology evidence="1">Multi-pass membrane protein</topology>
    </subcellularLocation>
</comment>
<dbReference type="CDD" id="cd03250">
    <property type="entry name" value="ABCC_MRP_domain1"/>
    <property type="match status" value="1"/>
</dbReference>
<evidence type="ECO:0000256" key="8">
    <source>
        <dbReference type="SAM" id="MobiDB-lite"/>
    </source>
</evidence>
<dbReference type="InterPro" id="IPR027417">
    <property type="entry name" value="P-loop_NTPase"/>
</dbReference>
<dbReference type="GO" id="GO:0016020">
    <property type="term" value="C:membrane"/>
    <property type="evidence" value="ECO:0007669"/>
    <property type="project" value="UniProtKB-SubCell"/>
</dbReference>
<dbReference type="InterPro" id="IPR017871">
    <property type="entry name" value="ABC_transporter-like_CS"/>
</dbReference>
<dbReference type="InterPro" id="IPR003439">
    <property type="entry name" value="ABC_transporter-like_ATP-bd"/>
</dbReference>
<dbReference type="PROSITE" id="PS00211">
    <property type="entry name" value="ABC_TRANSPORTER_1"/>
    <property type="match status" value="2"/>
</dbReference>
<feature type="region of interest" description="Disordered" evidence="8">
    <location>
        <begin position="1004"/>
        <end position="1026"/>
    </location>
</feature>
<proteinExistence type="predicted"/>
<evidence type="ECO:0000256" key="3">
    <source>
        <dbReference type="ARBA" id="ARBA00022692"/>
    </source>
</evidence>
<keyword evidence="7 9" id="KW-0472">Membrane</keyword>
<dbReference type="PROSITE" id="PS50893">
    <property type="entry name" value="ABC_TRANSPORTER_2"/>
    <property type="match status" value="2"/>
</dbReference>
<dbReference type="CDD" id="cd03244">
    <property type="entry name" value="ABCC_MRP_domain2"/>
    <property type="match status" value="1"/>
</dbReference>
<keyword evidence="4" id="KW-0547">Nucleotide-binding</keyword>
<evidence type="ECO:0000256" key="5">
    <source>
        <dbReference type="ARBA" id="ARBA00022840"/>
    </source>
</evidence>
<dbReference type="GO" id="GO:0016887">
    <property type="term" value="F:ATP hydrolysis activity"/>
    <property type="evidence" value="ECO:0007669"/>
    <property type="project" value="InterPro"/>
</dbReference>
<dbReference type="GeneID" id="81378383"/>
<dbReference type="PANTHER" id="PTHR24223">
    <property type="entry name" value="ATP-BINDING CASSETTE SUB-FAMILY C"/>
    <property type="match status" value="1"/>
</dbReference>
<feature type="domain" description="ABC transmembrane type-1" evidence="11">
    <location>
        <begin position="66"/>
        <end position="378"/>
    </location>
</feature>
<dbReference type="OrthoDB" id="6500128at2759"/>
<feature type="transmembrane region" description="Helical" evidence="9">
    <location>
        <begin position="65"/>
        <end position="90"/>
    </location>
</feature>
<dbReference type="RefSeq" id="XP_056504973.1">
    <property type="nucleotide sequence ID" value="XM_056639216.1"/>
</dbReference>
<name>A0A9W9PCG2_PENCI</name>
<feature type="transmembrane region" description="Helical" evidence="9">
    <location>
        <begin position="110"/>
        <end position="135"/>
    </location>
</feature>
<dbReference type="InterPro" id="IPR050173">
    <property type="entry name" value="ABC_transporter_C-like"/>
</dbReference>
<evidence type="ECO:0000313" key="12">
    <source>
        <dbReference type="EMBL" id="KAJ5241969.1"/>
    </source>
</evidence>
<dbReference type="Gene3D" id="1.20.1560.10">
    <property type="entry name" value="ABC transporter type 1, transmembrane domain"/>
    <property type="match status" value="2"/>
</dbReference>
<feature type="compositionally biased region" description="Low complexity" evidence="8">
    <location>
        <begin position="1009"/>
        <end position="1021"/>
    </location>
</feature>
<dbReference type="InterPro" id="IPR036640">
    <property type="entry name" value="ABC1_TM_sf"/>
</dbReference>
<dbReference type="EMBL" id="JAPQKT010000001">
    <property type="protein sequence ID" value="KAJ5241969.1"/>
    <property type="molecule type" value="Genomic_DNA"/>
</dbReference>
<dbReference type="GO" id="GO:0140359">
    <property type="term" value="F:ABC-type transporter activity"/>
    <property type="evidence" value="ECO:0007669"/>
    <property type="project" value="InterPro"/>
</dbReference>
<dbReference type="Proteomes" id="UP001147733">
    <property type="component" value="Unassembled WGS sequence"/>
</dbReference>
<dbReference type="InterPro" id="IPR003593">
    <property type="entry name" value="AAA+_ATPase"/>
</dbReference>
<keyword evidence="5" id="KW-0067">ATP-binding</keyword>
<dbReference type="Pfam" id="PF00005">
    <property type="entry name" value="ABC_tran"/>
    <property type="match status" value="2"/>
</dbReference>
<dbReference type="PROSITE" id="PS50929">
    <property type="entry name" value="ABC_TM1F"/>
    <property type="match status" value="2"/>
</dbReference>
<gene>
    <name evidence="12" type="ORF">N7469_000296</name>
</gene>
<dbReference type="GO" id="GO:0005524">
    <property type="term" value="F:ATP binding"/>
    <property type="evidence" value="ECO:0007669"/>
    <property type="project" value="UniProtKB-KW"/>
</dbReference>
<evidence type="ECO:0000259" key="11">
    <source>
        <dbReference type="PROSITE" id="PS50929"/>
    </source>
</evidence>
<evidence type="ECO:0000313" key="13">
    <source>
        <dbReference type="Proteomes" id="UP001147733"/>
    </source>
</evidence>
<evidence type="ECO:0000256" key="2">
    <source>
        <dbReference type="ARBA" id="ARBA00022448"/>
    </source>
</evidence>
<sequence>MDFSIDDEGAGGSIPAVLPDSGADEIDRTMDKLCENFDVLFRRHVVSGARHPLMRTLRDILWPDIWASGMFQLLSALLQLLVPFLIRYLISCTIEAHDAFDQRQDSAYVIQGLGFVFAISCTQICQTVFASQFLFRGQRLSCQTRVVLMNQILSKKLRLCNKPSASSTITHRDTGKSSKEIPNMAYEDEWTNTQLYTLITSEVTRVQNAWEMLHYVWTAPISIGVATLTLKANIGKSAFWGCTIVVLGITVITVAMERVAKSKRLITKLTDQRASMTHEVSNSIHLLKIFGWESKFMQRFVDIREQETGRIQIIHRTLTWIRTVWVLLPTFATMGSLIAYSMSSDTFEPMSIFSTLATFNALRPLLNMLPHVIGQVTSALDSSSHVESFLLEDEPEDYIQKTSTDNFAIRLNHAALSWYKTSEIGLQKNSRIDQSPASKASATRFMLRDFSLVIHPGEMLAVVGVTGSGKSSFLEGLMGNMDLVEGSIQITGNAAYCSQHTWMQNASVRDNILFGRDYDPVRYKEVLRACALQTDLEELVDGDQTQVGERGTALSGGQKSRISIARAVYAQTDILIMDDPFSSIDSNVGQHIIENLLCGILKHQCRIISTHNPSIIRRCDRILIIDEGRIKAIGSLDQHVKNGLLENHLISPSAEECLTSSPLTRSDAGERVRENVRTTATNSSIKFIPPAEVSWDGWKTYLAAGGTRFNCLIILLSTVIGNGMGQICSSWLSYWTSAKYSGLSSKQHAAIYAALSIGQGVFLAYSTTSMMARGITASKYLVSRATARVLRAPIAYFETGSLGIVLQQMAADTAILDTQIFNYIRLFSMKVVTISMVIAVTIYHCHYFLLAVGPFLHIFQHVARRYRRMAVNLHRLKLKRRSILYAKVNETLSGMRCIRSYGVWSKFKGDFRKDLRAWNEIHLLSSACPRWLTIRLDTVGIALTSLVGILSVVPWFGLSPSISGMLITNILSISQTLPLAMRNMHDTMNSLRVVEGMVYYQNNIPQEDSTSPGESESSPSSWDRNMYHPRTGRIEFQNVSMRYRPELPLALNSINLDVRDGEKLAIVGRTGAGKSSILATLLRLTEISDGKIEIDGTDISSMRLKDLRSAIAVIPQDVTLFVGSVRSNVDPFNEYNDSEIYSALERVKFVDDQGKSRQHENETHHDSPSSAMNHALGAAVKEGGANISLGNQQKIALARVLLRNSKIVVCDEATSAVDHEMDEHIQQTITQVFHQKTILYITHRIRTAFHCDRVCVMGQGRILEVGSPAQLWSKTEGDFRAMCDQSGMSENDVFKQDSA</sequence>
<dbReference type="Pfam" id="PF00664">
    <property type="entry name" value="ABC_membrane"/>
    <property type="match status" value="2"/>
</dbReference>
<reference evidence="12" key="2">
    <citation type="journal article" date="2023" name="IMA Fungus">
        <title>Comparative genomic study of the Penicillium genus elucidates a diverse pangenome and 15 lateral gene transfer events.</title>
        <authorList>
            <person name="Petersen C."/>
            <person name="Sorensen T."/>
            <person name="Nielsen M.R."/>
            <person name="Sondergaard T.E."/>
            <person name="Sorensen J.L."/>
            <person name="Fitzpatrick D.A."/>
            <person name="Frisvad J.C."/>
            <person name="Nielsen K.L."/>
        </authorList>
    </citation>
    <scope>NUCLEOTIDE SEQUENCE</scope>
    <source>
        <strain evidence="12">IBT 23319</strain>
    </source>
</reference>
<dbReference type="SUPFAM" id="SSF90123">
    <property type="entry name" value="ABC transporter transmembrane region"/>
    <property type="match status" value="2"/>
</dbReference>
<accession>A0A9W9PCG2</accession>
<feature type="transmembrane region" description="Helical" evidence="9">
    <location>
        <begin position="749"/>
        <end position="768"/>
    </location>
</feature>
<evidence type="ECO:0000256" key="4">
    <source>
        <dbReference type="ARBA" id="ARBA00022741"/>
    </source>
</evidence>
<feature type="transmembrane region" description="Helical" evidence="9">
    <location>
        <begin position="939"/>
        <end position="956"/>
    </location>
</feature>
<feature type="transmembrane region" description="Helical" evidence="9">
    <location>
        <begin position="238"/>
        <end position="256"/>
    </location>
</feature>
<keyword evidence="3 9" id="KW-0812">Transmembrane</keyword>
<dbReference type="FunFam" id="3.40.50.300:FF:000997">
    <property type="entry name" value="Multidrug resistance-associated protein 1"/>
    <property type="match status" value="1"/>
</dbReference>
<reference evidence="12" key="1">
    <citation type="submission" date="2022-11" db="EMBL/GenBank/DDBJ databases">
        <authorList>
            <person name="Petersen C."/>
        </authorList>
    </citation>
    <scope>NUCLEOTIDE SEQUENCE</scope>
    <source>
        <strain evidence="12">IBT 23319</strain>
    </source>
</reference>
<dbReference type="SMART" id="SM00382">
    <property type="entry name" value="AAA"/>
    <property type="match status" value="2"/>
</dbReference>
<dbReference type="FunFam" id="3.40.50.300:FF:000630">
    <property type="entry name" value="ATP-binding cassette (ABC) transporter, putative"/>
    <property type="match status" value="1"/>
</dbReference>
<comment type="caution">
    <text evidence="12">The sequence shown here is derived from an EMBL/GenBank/DDBJ whole genome shotgun (WGS) entry which is preliminary data.</text>
</comment>
<keyword evidence="13" id="KW-1185">Reference proteome</keyword>
<organism evidence="12 13">
    <name type="scientific">Penicillium citrinum</name>
    <dbReference type="NCBI Taxonomy" id="5077"/>
    <lineage>
        <taxon>Eukaryota</taxon>
        <taxon>Fungi</taxon>
        <taxon>Dikarya</taxon>
        <taxon>Ascomycota</taxon>
        <taxon>Pezizomycotina</taxon>
        <taxon>Eurotiomycetes</taxon>
        <taxon>Eurotiomycetidae</taxon>
        <taxon>Eurotiales</taxon>
        <taxon>Aspergillaceae</taxon>
        <taxon>Penicillium</taxon>
    </lineage>
</organism>
<evidence type="ECO:0000256" key="9">
    <source>
        <dbReference type="SAM" id="Phobius"/>
    </source>
</evidence>
<evidence type="ECO:0000259" key="10">
    <source>
        <dbReference type="PROSITE" id="PS50893"/>
    </source>
</evidence>
<feature type="transmembrane region" description="Helical" evidence="9">
    <location>
        <begin position="320"/>
        <end position="342"/>
    </location>
</feature>